<dbReference type="GO" id="GO:0004177">
    <property type="term" value="F:aminopeptidase activity"/>
    <property type="evidence" value="ECO:0007669"/>
    <property type="project" value="UniProtKB-KW"/>
</dbReference>
<dbReference type="AlphaFoldDB" id="A0A5B7ZW32"/>
<name>A0A5B7ZW32_9BACT</name>
<dbReference type="InterPro" id="IPR035097">
    <property type="entry name" value="M29_N-terminal"/>
</dbReference>
<evidence type="ECO:0000256" key="1">
    <source>
        <dbReference type="SAM" id="SignalP"/>
    </source>
</evidence>
<evidence type="ECO:0000313" key="3">
    <source>
        <dbReference type="Proteomes" id="UP000305398"/>
    </source>
</evidence>
<reference evidence="2 3" key="1">
    <citation type="submission" date="2019-06" db="EMBL/GenBank/DDBJ databases">
        <authorList>
            <person name="Srinivasan S."/>
        </authorList>
    </citation>
    <scope>NUCLEOTIDE SEQUENCE [LARGE SCALE GENOMIC DNA]</scope>
    <source>
        <strain evidence="2 3">17J68-5</strain>
    </source>
</reference>
<gene>
    <name evidence="2" type="ORF">FHG12_00795</name>
</gene>
<keyword evidence="2" id="KW-0378">Hydrolase</keyword>
<dbReference type="SUPFAM" id="SSF144052">
    <property type="entry name" value="Thermophilic metalloprotease-like"/>
    <property type="match status" value="1"/>
</dbReference>
<evidence type="ECO:0000313" key="2">
    <source>
        <dbReference type="EMBL" id="QDA58726.1"/>
    </source>
</evidence>
<feature type="signal peptide" evidence="1">
    <location>
        <begin position="1"/>
        <end position="23"/>
    </location>
</feature>
<proteinExistence type="predicted"/>
<sequence length="129" mass="13439">MVQKLLPIAAALGLVLLASPAFAQDYEKIAKQIVNTSAGVKPGEAVIISGGVHTLPLMEAVAVEVARAGGQPNMWISTDKTVRAVNMETPEAAIQANKFSNMSLQADVLISLPGVEDSRAVMAGMTPAR</sequence>
<keyword evidence="3" id="KW-1185">Reference proteome</keyword>
<dbReference type="Gene3D" id="3.40.1830.10">
    <property type="entry name" value="Thermophilic metalloprotease (M29)"/>
    <property type="match status" value="1"/>
</dbReference>
<dbReference type="RefSeq" id="WP_139513648.1">
    <property type="nucleotide sequence ID" value="NZ_CP040896.1"/>
</dbReference>
<dbReference type="KEGG" id="hyj:FHG12_00795"/>
<keyword evidence="1" id="KW-0732">Signal</keyword>
<organism evidence="2 3">
    <name type="scientific">Hymenobacter jejuensis</name>
    <dbReference type="NCBI Taxonomy" id="2502781"/>
    <lineage>
        <taxon>Bacteria</taxon>
        <taxon>Pseudomonadati</taxon>
        <taxon>Bacteroidota</taxon>
        <taxon>Cytophagia</taxon>
        <taxon>Cytophagales</taxon>
        <taxon>Hymenobacteraceae</taxon>
        <taxon>Hymenobacter</taxon>
    </lineage>
</organism>
<dbReference type="OrthoDB" id="9803993at2"/>
<protein>
    <submittedName>
        <fullName evidence="2">Aminopeptidase</fullName>
    </submittedName>
</protein>
<dbReference type="Proteomes" id="UP000305398">
    <property type="component" value="Chromosome"/>
</dbReference>
<dbReference type="EMBL" id="CP040896">
    <property type="protein sequence ID" value="QDA58726.1"/>
    <property type="molecule type" value="Genomic_DNA"/>
</dbReference>
<feature type="chain" id="PRO_5022663860" evidence="1">
    <location>
        <begin position="24"/>
        <end position="129"/>
    </location>
</feature>
<accession>A0A5B7ZW32</accession>
<keyword evidence="2" id="KW-0645">Protease</keyword>
<keyword evidence="2" id="KW-0031">Aminopeptidase</keyword>